<reference evidence="1" key="2">
    <citation type="submission" date="2018-09" db="EMBL/GenBank/DDBJ databases">
        <title>Giant CbK-like Caulobacter bacteriophages have genetically divergent genomes.</title>
        <authorList>
            <person name="Wilson K."/>
            <person name="Ely B."/>
        </authorList>
    </citation>
    <scope>NUCLEOTIDE SEQUENCE [LARGE SCALE GENOMIC DNA]</scope>
</reference>
<evidence type="ECO:0000313" key="2">
    <source>
        <dbReference type="Proteomes" id="UP000259026"/>
    </source>
</evidence>
<accession>A0A385EAV5</accession>
<proteinExistence type="predicted"/>
<dbReference type="Proteomes" id="UP000259026">
    <property type="component" value="Segment"/>
</dbReference>
<reference evidence="1" key="1">
    <citation type="submission" date="2018-07" db="EMBL/GenBank/DDBJ databases">
        <authorList>
            <person name="Quirk P.G."/>
            <person name="Krulwich T.A."/>
        </authorList>
    </citation>
    <scope>NUCLEOTIDE SEQUENCE</scope>
</reference>
<dbReference type="EMBL" id="MH588545">
    <property type="protein sequence ID" value="AXQ68923.1"/>
    <property type="molecule type" value="Genomic_DNA"/>
</dbReference>
<organism evidence="1 2">
    <name type="scientific">Caulobacter phage CcrPW</name>
    <dbReference type="NCBI Taxonomy" id="2283271"/>
    <lineage>
        <taxon>Viruses</taxon>
        <taxon>Duplodnaviria</taxon>
        <taxon>Heunggongvirae</taxon>
        <taxon>Uroviricota</taxon>
        <taxon>Caudoviricetes</taxon>
        <taxon>Jeanschmidtviridae</taxon>
        <taxon>Colossusvirus</taxon>
        <taxon>Colossusvirus PW</taxon>
    </lineage>
</organism>
<evidence type="ECO:0000313" key="1">
    <source>
        <dbReference type="EMBL" id="AXQ68923.1"/>
    </source>
</evidence>
<sequence>MSLYKQPGDFMALIPERLSSSATTHLDKPESPNGEFWIEVDCNDFNIQVQWTAKYGFGFYKLNEEPVYGQRPETYFLFVEQAVGHVVKLYAEFEAAAGES</sequence>
<gene>
    <name evidence="1" type="ORF">CcrPW_gp384c</name>
</gene>
<name>A0A385EAV5_9CAUD</name>
<protein>
    <submittedName>
        <fullName evidence="1">Uncharacterized protein</fullName>
    </submittedName>
</protein>
<keyword evidence="2" id="KW-1185">Reference proteome</keyword>